<comment type="caution">
    <text evidence="1">The sequence shown here is derived from an EMBL/GenBank/DDBJ whole genome shotgun (WGS) entry which is preliminary data.</text>
</comment>
<name>A0A644ZZ18_9ZZZZ</name>
<evidence type="ECO:0000313" key="1">
    <source>
        <dbReference type="EMBL" id="MPM45976.1"/>
    </source>
</evidence>
<organism evidence="1">
    <name type="scientific">bioreactor metagenome</name>
    <dbReference type="NCBI Taxonomy" id="1076179"/>
    <lineage>
        <taxon>unclassified sequences</taxon>
        <taxon>metagenomes</taxon>
        <taxon>ecological metagenomes</taxon>
    </lineage>
</organism>
<dbReference type="AlphaFoldDB" id="A0A644ZZ18"/>
<gene>
    <name evidence="1" type="ORF">SDC9_92670</name>
</gene>
<dbReference type="EMBL" id="VSSQ01011093">
    <property type="protein sequence ID" value="MPM45976.1"/>
    <property type="molecule type" value="Genomic_DNA"/>
</dbReference>
<protein>
    <recommendedName>
        <fullName evidence="2">NAD-specific glutamate dehydrogenase</fullName>
    </recommendedName>
</protein>
<accession>A0A644ZZ18</accession>
<sequence>MSNVAAGNDSHFFNAQIFGSISRQNDVLVIRQNNDAICGEVFKGFEDLLGARIHGLSAGDDSGHAQACKDLGDAFAGRDSYDSDLTGVDLMQFIGWFGRFLFFHLGAQVFHGDLSPCANAGNILDRFFLATVFHMDVHTVHAIAFTDLDGGTHLGKFLVKKLQIQFFMGLEINHHFNILTFFNGIKGIFQVHSRDMLNIGCDTFKRLPFDHAQHAF</sequence>
<reference evidence="1" key="1">
    <citation type="submission" date="2019-08" db="EMBL/GenBank/DDBJ databases">
        <authorList>
            <person name="Kucharzyk K."/>
            <person name="Murdoch R.W."/>
            <person name="Higgins S."/>
            <person name="Loffler F."/>
        </authorList>
    </citation>
    <scope>NUCLEOTIDE SEQUENCE</scope>
</reference>
<evidence type="ECO:0008006" key="2">
    <source>
        <dbReference type="Google" id="ProtNLM"/>
    </source>
</evidence>
<proteinExistence type="predicted"/>